<dbReference type="InterPro" id="IPR034078">
    <property type="entry name" value="NFX1_fam"/>
</dbReference>
<dbReference type="OrthoDB" id="6491408at2759"/>
<dbReference type="InterPro" id="IPR058254">
    <property type="entry name" value="zf-CHCC_shd"/>
</dbReference>
<feature type="compositionally biased region" description="Basic and acidic residues" evidence="6">
    <location>
        <begin position="133"/>
        <end position="149"/>
    </location>
</feature>
<dbReference type="GO" id="GO:0000977">
    <property type="term" value="F:RNA polymerase II transcription regulatory region sequence-specific DNA binding"/>
    <property type="evidence" value="ECO:0007669"/>
    <property type="project" value="TreeGrafter"/>
</dbReference>
<evidence type="ECO:0000256" key="2">
    <source>
        <dbReference type="ARBA" id="ARBA00022723"/>
    </source>
</evidence>
<dbReference type="Proteomes" id="UP000821853">
    <property type="component" value="Chromosome 4"/>
</dbReference>
<feature type="compositionally biased region" description="Polar residues" evidence="6">
    <location>
        <begin position="33"/>
        <end position="44"/>
    </location>
</feature>
<dbReference type="SMART" id="SM00438">
    <property type="entry name" value="ZnF_NFX"/>
    <property type="match status" value="3"/>
</dbReference>
<dbReference type="GO" id="GO:0008270">
    <property type="term" value="F:zinc ion binding"/>
    <property type="evidence" value="ECO:0007669"/>
    <property type="project" value="UniProtKB-KW"/>
</dbReference>
<keyword evidence="4" id="KW-0863">Zinc-finger</keyword>
<evidence type="ECO:0000259" key="7">
    <source>
        <dbReference type="SMART" id="SM00438"/>
    </source>
</evidence>
<keyword evidence="2" id="KW-0479">Metal-binding</keyword>
<gene>
    <name evidence="8" type="ORF">HPB48_005336</name>
</gene>
<proteinExistence type="inferred from homology"/>
<evidence type="ECO:0000256" key="5">
    <source>
        <dbReference type="ARBA" id="ARBA00022833"/>
    </source>
</evidence>
<dbReference type="AlphaFoldDB" id="A0A9J6GFT3"/>
<dbReference type="EMBL" id="JABSTR010000006">
    <property type="protein sequence ID" value="KAH9374067.1"/>
    <property type="molecule type" value="Genomic_DNA"/>
</dbReference>
<feature type="domain" description="NF-X1-type" evidence="7">
    <location>
        <begin position="826"/>
        <end position="844"/>
    </location>
</feature>
<dbReference type="GO" id="GO:0000981">
    <property type="term" value="F:DNA-binding transcription factor activity, RNA polymerase II-specific"/>
    <property type="evidence" value="ECO:0007669"/>
    <property type="project" value="TreeGrafter"/>
</dbReference>
<dbReference type="GO" id="GO:0005634">
    <property type="term" value="C:nucleus"/>
    <property type="evidence" value="ECO:0007669"/>
    <property type="project" value="InterPro"/>
</dbReference>
<accession>A0A9J6GFT3</accession>
<comment type="caution">
    <text evidence="8">The sequence shown here is derived from an EMBL/GenBank/DDBJ whole genome shotgun (WGS) entry which is preliminary data.</text>
</comment>
<dbReference type="PANTHER" id="PTHR12360:SF1">
    <property type="entry name" value="NF-X1-TYPE ZINC FINGER PROTEIN NFXL1"/>
    <property type="match status" value="1"/>
</dbReference>
<feature type="compositionally biased region" description="Gly residues" evidence="6">
    <location>
        <begin position="75"/>
        <end position="96"/>
    </location>
</feature>
<feature type="region of interest" description="Disordered" evidence="6">
    <location>
        <begin position="33"/>
        <end position="200"/>
    </location>
</feature>
<feature type="domain" description="NF-X1-type" evidence="7">
    <location>
        <begin position="903"/>
        <end position="922"/>
    </location>
</feature>
<reference evidence="8 9" key="1">
    <citation type="journal article" date="2020" name="Cell">
        <title>Large-Scale Comparative Analyses of Tick Genomes Elucidate Their Genetic Diversity and Vector Capacities.</title>
        <authorList>
            <consortium name="Tick Genome and Microbiome Consortium (TIGMIC)"/>
            <person name="Jia N."/>
            <person name="Wang J."/>
            <person name="Shi W."/>
            <person name="Du L."/>
            <person name="Sun Y."/>
            <person name="Zhan W."/>
            <person name="Jiang J.F."/>
            <person name="Wang Q."/>
            <person name="Zhang B."/>
            <person name="Ji P."/>
            <person name="Bell-Sakyi L."/>
            <person name="Cui X.M."/>
            <person name="Yuan T.T."/>
            <person name="Jiang B.G."/>
            <person name="Yang W.F."/>
            <person name="Lam T.T."/>
            <person name="Chang Q.C."/>
            <person name="Ding S.J."/>
            <person name="Wang X.J."/>
            <person name="Zhu J.G."/>
            <person name="Ruan X.D."/>
            <person name="Zhao L."/>
            <person name="Wei J.T."/>
            <person name="Ye R.Z."/>
            <person name="Que T.C."/>
            <person name="Du C.H."/>
            <person name="Zhou Y.H."/>
            <person name="Cheng J.X."/>
            <person name="Dai P.F."/>
            <person name="Guo W.B."/>
            <person name="Han X.H."/>
            <person name="Huang E.J."/>
            <person name="Li L.F."/>
            <person name="Wei W."/>
            <person name="Gao Y.C."/>
            <person name="Liu J.Z."/>
            <person name="Shao H.Z."/>
            <person name="Wang X."/>
            <person name="Wang C.C."/>
            <person name="Yang T.C."/>
            <person name="Huo Q.B."/>
            <person name="Li W."/>
            <person name="Chen H.Y."/>
            <person name="Chen S.E."/>
            <person name="Zhou L.G."/>
            <person name="Ni X.B."/>
            <person name="Tian J.H."/>
            <person name="Sheng Y."/>
            <person name="Liu T."/>
            <person name="Pan Y.S."/>
            <person name="Xia L.Y."/>
            <person name="Li J."/>
            <person name="Zhao F."/>
            <person name="Cao W.C."/>
        </authorList>
    </citation>
    <scope>NUCLEOTIDE SEQUENCE [LARGE SCALE GENOMIC DNA]</scope>
    <source>
        <strain evidence="8">HaeL-2018</strain>
    </source>
</reference>
<feature type="compositionally biased region" description="Basic and acidic residues" evidence="6">
    <location>
        <begin position="157"/>
        <end position="169"/>
    </location>
</feature>
<keyword evidence="5" id="KW-0862">Zinc</keyword>
<feature type="compositionally biased region" description="Gly residues" evidence="6">
    <location>
        <begin position="115"/>
        <end position="125"/>
    </location>
</feature>
<comment type="similarity">
    <text evidence="1">Belongs to the NFX1 family.</text>
</comment>
<dbReference type="InterPro" id="IPR000967">
    <property type="entry name" value="Znf_NFX1"/>
</dbReference>
<keyword evidence="3" id="KW-0677">Repeat</keyword>
<dbReference type="Pfam" id="PF26600">
    <property type="entry name" value="zf-CHCC_shd"/>
    <property type="match status" value="2"/>
</dbReference>
<evidence type="ECO:0000256" key="1">
    <source>
        <dbReference type="ARBA" id="ARBA00007269"/>
    </source>
</evidence>
<evidence type="ECO:0000256" key="3">
    <source>
        <dbReference type="ARBA" id="ARBA00022737"/>
    </source>
</evidence>
<evidence type="ECO:0000256" key="4">
    <source>
        <dbReference type="ARBA" id="ARBA00022771"/>
    </source>
</evidence>
<evidence type="ECO:0000313" key="8">
    <source>
        <dbReference type="EMBL" id="KAH9374067.1"/>
    </source>
</evidence>
<sequence length="931" mass="101586">MGRKEKRGDTALAFFKRCGISTGLDFCEDSKFNQSRACASTEPASSLAAGQWSSRREGAVVQGPTAPGIADQRGRGGFTEGGGGSASAGAGHQGAGRGHDGAATQHRGRGQFRGTPGGRRPGGQRGRPFNRQPRRDAPAWFRDFERNLHTEPVSARSRNDDRGSRDGGDSNRASRPSWEEDVRPSFPIRADRRPADRAVPFPSFDDVTAAGKCRRDDIGPASGNAASRYVYDCFLNALSSGAKVTLSSFRLVPDAGLGRLVEAVNCNLASLYGKAVAFCDPDKEYICYGKVLKLGKEQVALLYDGAGVTSENESHEFVLVNLNVDAFCFIHFLAAIKGKSSDDLSRVESLFLMEGRQRLDADPIDISRCGTGSSINTQRDGKVSLDDSQAAALQAVVTSDRGVLIHAPSGTGGKELLNAAVHSLLNMGHTMEGCGPVVVANHKSAKVTKNKAENMFDLDAEVDITFEGSASAVVSQGKLNECLVRLSEVLQEICTMKSAILHQSHLEGVTREFSMKRHEERNFVEPWLFFGINHNEMKAAVSRADIEAFRKDCQNVLKAFVYAFGELRNADESCHNVFNIVSEKNQRTRPALSLTCARHPRNIIRVESGSSFRAKFQPNGACMNPCEAKKLCGHRCMQRCHDGDHPAYCDQPCLRKVCKRNHLCRNRCSERCTDRCLEVFTAKLPNCDHDASFRCYMWDGPEDMPHTFTAGPHEGSAVQQFKCRKTVTVDRRCGHSAQVLCFEKQAMAASTEPELERLGPCQETIQVKLACGHTASTVCCKAAGYRCSVPVVLVRPCGHSYSVPCGAADRRLVPPCNVLVRVALSCGHFAQRVCHRSAVPLCTTLVRRILPCGHAADVSCGDIQTPPCLVTVSKTLSCGHVQIRPCFDTRSPCIKSCGYMLPCRHPCNLRCGNHPHPERCEACRISVLFLN</sequence>
<keyword evidence="9" id="KW-1185">Reference proteome</keyword>
<dbReference type="VEuPathDB" id="VectorBase:HLOH_062738"/>
<organism evidence="8 9">
    <name type="scientific">Haemaphysalis longicornis</name>
    <name type="common">Bush tick</name>
    <dbReference type="NCBI Taxonomy" id="44386"/>
    <lineage>
        <taxon>Eukaryota</taxon>
        <taxon>Metazoa</taxon>
        <taxon>Ecdysozoa</taxon>
        <taxon>Arthropoda</taxon>
        <taxon>Chelicerata</taxon>
        <taxon>Arachnida</taxon>
        <taxon>Acari</taxon>
        <taxon>Parasitiformes</taxon>
        <taxon>Ixodida</taxon>
        <taxon>Ixodoidea</taxon>
        <taxon>Ixodidae</taxon>
        <taxon>Haemaphysalinae</taxon>
        <taxon>Haemaphysalis</taxon>
    </lineage>
</organism>
<evidence type="ECO:0000313" key="9">
    <source>
        <dbReference type="Proteomes" id="UP000821853"/>
    </source>
</evidence>
<protein>
    <recommendedName>
        <fullName evidence="7">NF-X1-type domain-containing protein</fullName>
    </recommendedName>
</protein>
<dbReference type="PANTHER" id="PTHR12360">
    <property type="entry name" value="NUCLEAR TRANSCRIPTION FACTOR, X-BOX BINDING 1 NFX1"/>
    <property type="match status" value="1"/>
</dbReference>
<name>A0A9J6GFT3_HAELO</name>
<evidence type="ECO:0000256" key="6">
    <source>
        <dbReference type="SAM" id="MobiDB-lite"/>
    </source>
</evidence>
<feature type="compositionally biased region" description="Basic and acidic residues" evidence="6">
    <location>
        <begin position="177"/>
        <end position="196"/>
    </location>
</feature>
<feature type="domain" description="NF-X1-type" evidence="7">
    <location>
        <begin position="632"/>
        <end position="655"/>
    </location>
</feature>